<name>A0A1I7RL88_BURXY</name>
<evidence type="ECO:0000313" key="6">
    <source>
        <dbReference type="WBParaSite" id="BXY_0147300.1"/>
    </source>
</evidence>
<dbReference type="AlphaFoldDB" id="A0A1I7RL88"/>
<evidence type="ECO:0000313" key="4">
    <source>
        <dbReference type="Proteomes" id="UP000095284"/>
    </source>
</evidence>
<evidence type="ECO:0000313" key="3">
    <source>
        <dbReference type="EMBL" id="CAG9083301.1"/>
    </source>
</evidence>
<protein>
    <submittedName>
        <fullName evidence="2">(pine wood nematode) hypothetical protein</fullName>
    </submittedName>
</protein>
<feature type="compositionally biased region" description="Basic residues" evidence="1">
    <location>
        <begin position="125"/>
        <end position="134"/>
    </location>
</feature>
<reference evidence="6" key="1">
    <citation type="submission" date="2016-11" db="UniProtKB">
        <authorList>
            <consortium name="WormBaseParasite"/>
        </authorList>
    </citation>
    <scope>IDENTIFICATION</scope>
</reference>
<reference evidence="3" key="2">
    <citation type="submission" date="2020-08" db="EMBL/GenBank/DDBJ databases">
        <authorList>
            <person name="Kikuchi T."/>
        </authorList>
    </citation>
    <scope>NUCLEOTIDE SEQUENCE</scope>
    <source>
        <strain evidence="2">Ka4C1</strain>
    </source>
</reference>
<feature type="compositionally biased region" description="Polar residues" evidence="1">
    <location>
        <begin position="86"/>
        <end position="95"/>
    </location>
</feature>
<evidence type="ECO:0000313" key="5">
    <source>
        <dbReference type="Proteomes" id="UP000659654"/>
    </source>
</evidence>
<sequence>MDKKILELDDGGKITLHMNFQEHKGLLVVEYCGNVSFKKFEWTSEPVQKSQPKLGFLSDEKIGPYFDPYKSPSSSSTKSPVKPSRGLQTKSKKSSYQCLADLDDVIIFPVDEPRVPPRTPIKKQSTNKKGKKSRKESQYQNLRELAQNK</sequence>
<feature type="compositionally biased region" description="Low complexity" evidence="1">
    <location>
        <begin position="70"/>
        <end position="84"/>
    </location>
</feature>
<dbReference type="Proteomes" id="UP000582659">
    <property type="component" value="Unassembled WGS sequence"/>
</dbReference>
<proteinExistence type="predicted"/>
<accession>A0A1I7RL88</accession>
<evidence type="ECO:0000256" key="1">
    <source>
        <dbReference type="SAM" id="MobiDB-lite"/>
    </source>
</evidence>
<feature type="region of interest" description="Disordered" evidence="1">
    <location>
        <begin position="67"/>
        <end position="95"/>
    </location>
</feature>
<feature type="region of interest" description="Disordered" evidence="1">
    <location>
        <begin position="111"/>
        <end position="149"/>
    </location>
</feature>
<dbReference type="Proteomes" id="UP000095284">
    <property type="component" value="Unplaced"/>
</dbReference>
<evidence type="ECO:0000313" key="2">
    <source>
        <dbReference type="EMBL" id="CAD5208901.1"/>
    </source>
</evidence>
<gene>
    <name evidence="2" type="ORF">BXYJ_LOCUS1137</name>
</gene>
<dbReference type="WBParaSite" id="BXY_0147300.1">
    <property type="protein sequence ID" value="BXY_0147300.1"/>
    <property type="gene ID" value="BXY_0147300"/>
</dbReference>
<dbReference type="Proteomes" id="UP000659654">
    <property type="component" value="Unassembled WGS sequence"/>
</dbReference>
<keyword evidence="5" id="KW-1185">Reference proteome</keyword>
<dbReference type="EMBL" id="CAJFDI010000001">
    <property type="protein sequence ID" value="CAD5208901.1"/>
    <property type="molecule type" value="Genomic_DNA"/>
</dbReference>
<organism evidence="4 6">
    <name type="scientific">Bursaphelenchus xylophilus</name>
    <name type="common">Pinewood nematode worm</name>
    <name type="synonym">Aphelenchoides xylophilus</name>
    <dbReference type="NCBI Taxonomy" id="6326"/>
    <lineage>
        <taxon>Eukaryota</taxon>
        <taxon>Metazoa</taxon>
        <taxon>Ecdysozoa</taxon>
        <taxon>Nematoda</taxon>
        <taxon>Chromadorea</taxon>
        <taxon>Rhabditida</taxon>
        <taxon>Tylenchina</taxon>
        <taxon>Tylenchomorpha</taxon>
        <taxon>Aphelenchoidea</taxon>
        <taxon>Aphelenchoididae</taxon>
        <taxon>Bursaphelenchus</taxon>
    </lineage>
</organism>
<dbReference type="EMBL" id="CAJFCV020000001">
    <property type="protein sequence ID" value="CAG9083301.1"/>
    <property type="molecule type" value="Genomic_DNA"/>
</dbReference>